<dbReference type="RefSeq" id="WP_359777849.1">
    <property type="nucleotide sequence ID" value="NZ_JBEYRR010000004.1"/>
</dbReference>
<dbReference type="Pfam" id="PF11706">
    <property type="entry name" value="zf-CGNR"/>
    <property type="match status" value="1"/>
</dbReference>
<keyword evidence="3" id="KW-1185">Reference proteome</keyword>
<name>A0ABV3LTI3_9ACTN</name>
<organism evidence="2 3">
    <name type="scientific">Streptomyces huasconensis</name>
    <dbReference type="NCBI Taxonomy" id="1854574"/>
    <lineage>
        <taxon>Bacteria</taxon>
        <taxon>Bacillati</taxon>
        <taxon>Actinomycetota</taxon>
        <taxon>Actinomycetes</taxon>
        <taxon>Kitasatosporales</taxon>
        <taxon>Streptomycetaceae</taxon>
        <taxon>Streptomyces</taxon>
    </lineage>
</organism>
<gene>
    <name evidence="2" type="ORF">AB0887_12545</name>
</gene>
<dbReference type="InterPro" id="IPR023286">
    <property type="entry name" value="ABATE_dom_sf"/>
</dbReference>
<protein>
    <submittedName>
        <fullName evidence="2">CGNR zinc finger domain-containing protein</fullName>
    </submittedName>
</protein>
<dbReference type="EMBL" id="JBEYRS010000004">
    <property type="protein sequence ID" value="MEW2362769.1"/>
    <property type="molecule type" value="Genomic_DNA"/>
</dbReference>
<dbReference type="PANTHER" id="PTHR35525">
    <property type="entry name" value="BLL6575 PROTEIN"/>
    <property type="match status" value="1"/>
</dbReference>
<reference evidence="2 3" key="1">
    <citation type="submission" date="2024-06" db="EMBL/GenBank/DDBJ databases">
        <title>The Natural Products Discovery Center: Release of the First 8490 Sequenced Strains for Exploring Actinobacteria Biosynthetic Diversity.</title>
        <authorList>
            <person name="Kalkreuter E."/>
            <person name="Kautsar S.A."/>
            <person name="Yang D."/>
            <person name="Bader C.D."/>
            <person name="Teijaro C.N."/>
            <person name="Fluegel L."/>
            <person name="Davis C.M."/>
            <person name="Simpson J.R."/>
            <person name="Lauterbach L."/>
            <person name="Steele A.D."/>
            <person name="Gui C."/>
            <person name="Meng S."/>
            <person name="Li G."/>
            <person name="Viehrig K."/>
            <person name="Ye F."/>
            <person name="Su P."/>
            <person name="Kiefer A.F."/>
            <person name="Nichols A."/>
            <person name="Cepeda A.J."/>
            <person name="Yan W."/>
            <person name="Fan B."/>
            <person name="Jiang Y."/>
            <person name="Adhikari A."/>
            <person name="Zheng C.-J."/>
            <person name="Schuster L."/>
            <person name="Cowan T.M."/>
            <person name="Smanski M.J."/>
            <person name="Chevrette M.G."/>
            <person name="De Carvalho L.P.S."/>
            <person name="Shen B."/>
        </authorList>
    </citation>
    <scope>NUCLEOTIDE SEQUENCE [LARGE SCALE GENOMIC DNA]</scope>
    <source>
        <strain evidence="2 3">NPDC047833</strain>
    </source>
</reference>
<accession>A0ABV3LTI3</accession>
<proteinExistence type="predicted"/>
<feature type="domain" description="Zinc finger CGNR" evidence="1">
    <location>
        <begin position="151"/>
        <end position="194"/>
    </location>
</feature>
<dbReference type="SUPFAM" id="SSF160904">
    <property type="entry name" value="Jann2411-like"/>
    <property type="match status" value="1"/>
</dbReference>
<dbReference type="Gene3D" id="1.10.3300.10">
    <property type="entry name" value="Jann2411-like domain"/>
    <property type="match status" value="1"/>
</dbReference>
<dbReference type="Proteomes" id="UP001553843">
    <property type="component" value="Unassembled WGS sequence"/>
</dbReference>
<dbReference type="InterPro" id="IPR010852">
    <property type="entry name" value="ABATE"/>
</dbReference>
<dbReference type="PANTHER" id="PTHR35525:SF3">
    <property type="entry name" value="BLL6575 PROTEIN"/>
    <property type="match status" value="1"/>
</dbReference>
<comment type="caution">
    <text evidence="2">The sequence shown here is derived from an EMBL/GenBank/DDBJ whole genome shotgun (WGS) entry which is preliminary data.</text>
</comment>
<evidence type="ECO:0000313" key="2">
    <source>
        <dbReference type="EMBL" id="MEW2362769.1"/>
    </source>
</evidence>
<sequence>MNWPATERYRLSPAPGGLALVQELLNTAPACRPGPTGLPDLLGDGALGAAQEWADGAVRGWARETGRPDVHLVLTDEDLPKLRCLRDQARRALAAGDRGGAAVRFTSAPVVVGLAGDGTLTVEPEGAGARWLASAVLAEGLLAQTSGVWRRLKICRNPECAAAFYDRSRNNSGVWHSVRGCGNAAHLRACRERRRVQDDIPDKTADSAVAP</sequence>
<evidence type="ECO:0000259" key="1">
    <source>
        <dbReference type="Pfam" id="PF11706"/>
    </source>
</evidence>
<dbReference type="InterPro" id="IPR021005">
    <property type="entry name" value="Znf_CGNR"/>
</dbReference>
<evidence type="ECO:0000313" key="3">
    <source>
        <dbReference type="Proteomes" id="UP001553843"/>
    </source>
</evidence>